<dbReference type="InterPro" id="IPR050641">
    <property type="entry name" value="RIFMO-like"/>
</dbReference>
<dbReference type="InterPro" id="IPR036188">
    <property type="entry name" value="FAD/NAD-bd_sf"/>
</dbReference>
<evidence type="ECO:0000259" key="4">
    <source>
        <dbReference type="Pfam" id="PF01494"/>
    </source>
</evidence>
<reference evidence="5 6" key="1">
    <citation type="submission" date="2018-08" db="EMBL/GenBank/DDBJ databases">
        <title>Genomic Encyclopedia of Archaeal and Bacterial Type Strains, Phase II (KMG-II): from individual species to whole genera.</title>
        <authorList>
            <person name="Goeker M."/>
        </authorList>
    </citation>
    <scope>NUCLEOTIDE SEQUENCE [LARGE SCALE GENOMIC DNA]</scope>
    <source>
        <strain evidence="5 6">DSM 45791</strain>
    </source>
</reference>
<dbReference type="Pfam" id="PF01494">
    <property type="entry name" value="FAD_binding_3"/>
    <property type="match status" value="1"/>
</dbReference>
<dbReference type="Gene3D" id="3.30.9.10">
    <property type="entry name" value="D-Amino Acid Oxidase, subunit A, domain 2"/>
    <property type="match status" value="1"/>
</dbReference>
<evidence type="ECO:0000313" key="5">
    <source>
        <dbReference type="EMBL" id="REH54035.1"/>
    </source>
</evidence>
<dbReference type="InterPro" id="IPR002938">
    <property type="entry name" value="FAD-bd"/>
</dbReference>
<comment type="cofactor">
    <cofactor evidence="1">
        <name>FAD</name>
        <dbReference type="ChEBI" id="CHEBI:57692"/>
    </cofactor>
</comment>
<name>A0A3E0I7A7_9PSEU</name>
<evidence type="ECO:0000256" key="3">
    <source>
        <dbReference type="ARBA" id="ARBA00022827"/>
    </source>
</evidence>
<dbReference type="Gene3D" id="3.40.30.120">
    <property type="match status" value="1"/>
</dbReference>
<dbReference type="PRINTS" id="PR00420">
    <property type="entry name" value="RNGMNOXGNASE"/>
</dbReference>
<dbReference type="Gene3D" id="3.50.50.60">
    <property type="entry name" value="FAD/NAD(P)-binding domain"/>
    <property type="match status" value="1"/>
</dbReference>
<sequence length="490" mass="51975">MSERASVLIVGAGLAGLGSAMFLARRGVDVLLVERRSGTSPFPRAVGQNQRTMELLGFAGVAGDVPTTEHGEFRVRVAATLPGPTFHEVISETDTGLGALSPALPGTAGQDEMEPLLRRRAEEFGATLRFDTELVSFSQDNDGVTAVISGPDGRSEVRADYLVAADGARSGVREALGIERHGAGKLGQNVSIVFDADLSDVVEPAPPTLHVLHNPDANGVFITIDGDRHLFSVNAEKLDDDQCVELIRLITERPSLAPRIVAVMPWEMAAEVADRLRVGRVLLAGDAAKVTPPSGGFGGNTAIGDAYDLAWKLAAVLDSTAGPGLLDSYDAERRPIAERVVAEALRLAANRGVTEEVSEAQRAVELTLGFRYRSWAVVAEDDDPLDAEDPYRPSGRPGFRAPHVELDGKSIVDLFGDGFVLLTGKDGLCWTDTGLPTHVIDSDEFLARYGIGPSGASLVRPDGVVAWRIVDAPSDPAQALLDVLTSVLAR</sequence>
<gene>
    <name evidence="5" type="ORF">BCF44_102267</name>
</gene>
<protein>
    <submittedName>
        <fullName evidence="5">Aklavinone 12-hydroxylase</fullName>
    </submittedName>
</protein>
<proteinExistence type="predicted"/>
<dbReference type="EMBL" id="QUNO01000002">
    <property type="protein sequence ID" value="REH54035.1"/>
    <property type="molecule type" value="Genomic_DNA"/>
</dbReference>
<dbReference type="SUPFAM" id="SSF51905">
    <property type="entry name" value="FAD/NAD(P)-binding domain"/>
    <property type="match status" value="1"/>
</dbReference>
<evidence type="ECO:0000256" key="1">
    <source>
        <dbReference type="ARBA" id="ARBA00001974"/>
    </source>
</evidence>
<dbReference type="GO" id="GO:0071949">
    <property type="term" value="F:FAD binding"/>
    <property type="evidence" value="ECO:0007669"/>
    <property type="project" value="InterPro"/>
</dbReference>
<organism evidence="5 6">
    <name type="scientific">Kutzneria buriramensis</name>
    <dbReference type="NCBI Taxonomy" id="1045776"/>
    <lineage>
        <taxon>Bacteria</taxon>
        <taxon>Bacillati</taxon>
        <taxon>Actinomycetota</taxon>
        <taxon>Actinomycetes</taxon>
        <taxon>Pseudonocardiales</taxon>
        <taxon>Pseudonocardiaceae</taxon>
        <taxon>Kutzneria</taxon>
    </lineage>
</organism>
<dbReference type="GO" id="GO:0016709">
    <property type="term" value="F:oxidoreductase activity, acting on paired donors, with incorporation or reduction of molecular oxygen, NAD(P)H as one donor, and incorporation of one atom of oxygen"/>
    <property type="evidence" value="ECO:0007669"/>
    <property type="project" value="UniProtKB-ARBA"/>
</dbReference>
<keyword evidence="2" id="KW-0285">Flavoprotein</keyword>
<dbReference type="RefSeq" id="WP_116173134.1">
    <property type="nucleotide sequence ID" value="NZ_CP144375.1"/>
</dbReference>
<dbReference type="Pfam" id="PF21274">
    <property type="entry name" value="Rng_hyd_C"/>
    <property type="match status" value="1"/>
</dbReference>
<dbReference type="PANTHER" id="PTHR43004">
    <property type="entry name" value="TRK SYSTEM POTASSIUM UPTAKE PROTEIN"/>
    <property type="match status" value="1"/>
</dbReference>
<dbReference type="OrthoDB" id="4246007at2"/>
<accession>A0A3E0I7A7</accession>
<dbReference type="AlphaFoldDB" id="A0A3E0I7A7"/>
<keyword evidence="3" id="KW-0274">FAD</keyword>
<feature type="domain" description="FAD-binding" evidence="4">
    <location>
        <begin position="5"/>
        <end position="343"/>
    </location>
</feature>
<dbReference type="Proteomes" id="UP000256269">
    <property type="component" value="Unassembled WGS sequence"/>
</dbReference>
<keyword evidence="6" id="KW-1185">Reference proteome</keyword>
<evidence type="ECO:0000256" key="2">
    <source>
        <dbReference type="ARBA" id="ARBA00022630"/>
    </source>
</evidence>
<dbReference type="PANTHER" id="PTHR43004:SF19">
    <property type="entry name" value="BINDING MONOOXYGENASE, PUTATIVE (JCVI)-RELATED"/>
    <property type="match status" value="1"/>
</dbReference>
<comment type="caution">
    <text evidence="5">The sequence shown here is derived from an EMBL/GenBank/DDBJ whole genome shotgun (WGS) entry which is preliminary data.</text>
</comment>
<evidence type="ECO:0000313" key="6">
    <source>
        <dbReference type="Proteomes" id="UP000256269"/>
    </source>
</evidence>